<dbReference type="NCBIfam" id="TIGR01254">
    <property type="entry name" value="sfuA"/>
    <property type="match status" value="1"/>
</dbReference>
<dbReference type="Pfam" id="PF13343">
    <property type="entry name" value="SBP_bac_6"/>
    <property type="match status" value="1"/>
</dbReference>
<evidence type="ECO:0000256" key="1">
    <source>
        <dbReference type="ARBA" id="ARBA00022729"/>
    </source>
</evidence>
<dbReference type="GO" id="GO:0030976">
    <property type="term" value="F:thiamine pyrophosphate binding"/>
    <property type="evidence" value="ECO:0007669"/>
    <property type="project" value="TreeGrafter"/>
</dbReference>
<keyword evidence="5" id="KW-1185">Reference proteome</keyword>
<dbReference type="Gene3D" id="3.40.190.10">
    <property type="entry name" value="Periplasmic binding protein-like II"/>
    <property type="match status" value="2"/>
</dbReference>
<gene>
    <name evidence="4" type="ORF">GH723_08415</name>
</gene>
<dbReference type="GO" id="GO:0015888">
    <property type="term" value="P:thiamine transport"/>
    <property type="evidence" value="ECO:0007669"/>
    <property type="project" value="InterPro"/>
</dbReference>
<feature type="chain" id="PRO_5039561737" evidence="3">
    <location>
        <begin position="27"/>
        <end position="368"/>
    </location>
</feature>
<reference evidence="4 5" key="1">
    <citation type="submission" date="2019-11" db="EMBL/GenBank/DDBJ databases">
        <authorList>
            <person name="He Y."/>
        </authorList>
    </citation>
    <scope>NUCLEOTIDE SEQUENCE [LARGE SCALE GENOMIC DNA]</scope>
    <source>
        <strain evidence="4 5">SCSIO 58843</strain>
    </source>
</reference>
<organism evidence="4 5">
    <name type="scientific">Actinomarinicola tropica</name>
    <dbReference type="NCBI Taxonomy" id="2789776"/>
    <lineage>
        <taxon>Bacteria</taxon>
        <taxon>Bacillati</taxon>
        <taxon>Actinomycetota</taxon>
        <taxon>Acidimicrobiia</taxon>
        <taxon>Acidimicrobiales</taxon>
        <taxon>Iamiaceae</taxon>
        <taxon>Actinomarinicola</taxon>
    </lineage>
</organism>
<dbReference type="EMBL" id="CP045851">
    <property type="protein sequence ID" value="QGG95121.1"/>
    <property type="molecule type" value="Genomic_DNA"/>
</dbReference>
<accession>A0A5Q2RKL5</accession>
<sequence>MSTRAPFRRRRAAVAAAALAATLVAASCGGDDSADEGPADGAAPDGPSGEVVVVAHDSFDLDDDMRAAFEEETGLTVTVQQGGDAVSVVNQAILTAGDPLGDVLFGLDDATLSRALDADLFVPHEAERLDEVDPALVLDDEHRVTPIDHGAVCVNYDAEWFASEGLEPPADLAALADPAYADMLVVQNPASSSPGLAFLTASVAEFGEDGWLDYWQGLEDNGVDVAADWSDAYYTRFSGGAGEGDRPLVVSYGSSPPAEVLGLDPLPEEAPTGVVESTCVRQIEFAGVLAGAENPEGAALLIDFLLSDRFQESIPLTYFVHPVIEGTELPEVFERFAVDPDDPYQLEPEVVADNRDRWIDEWTDAVLR</sequence>
<dbReference type="PANTHER" id="PTHR30006">
    <property type="entry name" value="THIAMINE-BINDING PERIPLASMIC PROTEIN-RELATED"/>
    <property type="match status" value="1"/>
</dbReference>
<evidence type="ECO:0000313" key="4">
    <source>
        <dbReference type="EMBL" id="QGG95121.1"/>
    </source>
</evidence>
<dbReference type="RefSeq" id="WP_153759229.1">
    <property type="nucleotide sequence ID" value="NZ_CP045851.1"/>
</dbReference>
<dbReference type="GO" id="GO:0030975">
    <property type="term" value="F:thiamine binding"/>
    <property type="evidence" value="ECO:0007669"/>
    <property type="project" value="InterPro"/>
</dbReference>
<dbReference type="AlphaFoldDB" id="A0A5Q2RKL5"/>
<proteinExistence type="predicted"/>
<feature type="region of interest" description="Disordered" evidence="2">
    <location>
        <begin position="28"/>
        <end position="49"/>
    </location>
</feature>
<dbReference type="PROSITE" id="PS51257">
    <property type="entry name" value="PROKAR_LIPOPROTEIN"/>
    <property type="match status" value="1"/>
</dbReference>
<dbReference type="InterPro" id="IPR005948">
    <property type="entry name" value="ThiB-like"/>
</dbReference>
<evidence type="ECO:0000256" key="2">
    <source>
        <dbReference type="SAM" id="MobiDB-lite"/>
    </source>
</evidence>
<feature type="compositionally biased region" description="Low complexity" evidence="2">
    <location>
        <begin position="39"/>
        <end position="49"/>
    </location>
</feature>
<dbReference type="GO" id="GO:0030288">
    <property type="term" value="C:outer membrane-bounded periplasmic space"/>
    <property type="evidence" value="ECO:0007669"/>
    <property type="project" value="TreeGrafter"/>
</dbReference>
<dbReference type="KEGG" id="atq:GH723_08415"/>
<feature type="signal peptide" evidence="3">
    <location>
        <begin position="1"/>
        <end position="26"/>
    </location>
</feature>
<keyword evidence="1 3" id="KW-0732">Signal</keyword>
<evidence type="ECO:0000313" key="5">
    <source>
        <dbReference type="Proteomes" id="UP000334019"/>
    </source>
</evidence>
<evidence type="ECO:0000256" key="3">
    <source>
        <dbReference type="SAM" id="SignalP"/>
    </source>
</evidence>
<dbReference type="PANTHER" id="PTHR30006:SF2">
    <property type="entry name" value="ABC TRANSPORTER SUBSTRATE-BINDING PROTEIN"/>
    <property type="match status" value="1"/>
</dbReference>
<name>A0A5Q2RKL5_9ACTN</name>
<protein>
    <submittedName>
        <fullName evidence="4">Thiamine ABC transporter substrate-binding protein</fullName>
    </submittedName>
</protein>
<dbReference type="Proteomes" id="UP000334019">
    <property type="component" value="Chromosome"/>
</dbReference>
<dbReference type="SUPFAM" id="SSF53850">
    <property type="entry name" value="Periplasmic binding protein-like II"/>
    <property type="match status" value="1"/>
</dbReference>